<dbReference type="FunFam" id="3.80.10.10:FF:000095">
    <property type="entry name" value="LRR receptor-like serine/threonine-protein kinase GSO1"/>
    <property type="match status" value="1"/>
</dbReference>
<dbReference type="GO" id="GO:0005886">
    <property type="term" value="C:plasma membrane"/>
    <property type="evidence" value="ECO:0007669"/>
    <property type="project" value="UniProtKB-SubCell"/>
</dbReference>
<keyword evidence="7" id="KW-0677">Repeat</keyword>
<dbReference type="OrthoDB" id="4691307at2759"/>
<evidence type="ECO:0000256" key="3">
    <source>
        <dbReference type="ARBA" id="ARBA00022475"/>
    </source>
</evidence>
<dbReference type="InterPro" id="IPR003591">
    <property type="entry name" value="Leu-rich_rpt_typical-subtyp"/>
</dbReference>
<evidence type="ECO:0000256" key="9">
    <source>
        <dbReference type="ARBA" id="ARBA00023136"/>
    </source>
</evidence>
<evidence type="ECO:0000313" key="15">
    <source>
        <dbReference type="EMBL" id="KAA8535160.1"/>
    </source>
</evidence>
<sequence length="774" mass="86551">MNLVMEYPLVLCLWALLGLGLLQLQSHGSLGCLEEEKVGLLKLKDAFNYPGAPALSSWGGEESDCCRWERVGCDNITQQVIQLSLNGTRRKVYPCKGCWILNTSLLDPFPKLQILNLASNGLKGEPFSLSSLSLSHTHTHTNTWIKKRLEGLHGIFSLNNLEMLDLSHNVIAGEIPSSIWTLTSLSVLDLSQNFELNGTTEGLQGILNLKKLQYLDLSANSFTELPPLGALINLKYLEFSFNRLENLNHFQELTNLSNLEVLDLSGNDITGEISPFNWTLPSLTTLSIGWNQLNGTLPAGLCKLKNLQELDLSGNNFEGNLPSCLRNLTSLRVLDLFENNFIGTIPSTLFPSLYSLEFVSLSDNYFQGRIPHWIGNFLELSSLILSRNSLEGPIPMGFCKLYELKFLDLSWNNFIDPMPSCLNLSRLRYLHLERNGYTGPIPNVISRSLSLVTLDMRNNNLSGGIPSWMSSLLSLRILLLKGNNLDGTIPFELCQLDKIRIIDLSHNNLFGPIPSCLKNIPFGMKGVLDDTFSTRDYSYQNDQPFFPYANGNQIYKDRGSFSYLILHEKEEVEFISKSRSVSYDGNILYFMSGMDLSGNNLTGPIPPEIGNLSGIHTLNFSYNHLNGSIPKTFSGLKNIESLDLSHNKLSGQIPTQLIELNFLSVFKVAYNDLSGKTPERKAQFATFDQSSYEGNPLLCGPPLERNCTTTRVFPPVLPPSSDHEENDLFKVIFLCSFGAAYVAAFLGSIAFLYFNTCLQSLLSNFIYEYILSHR</sequence>
<evidence type="ECO:0000256" key="4">
    <source>
        <dbReference type="ARBA" id="ARBA00022614"/>
    </source>
</evidence>
<organism evidence="15 16">
    <name type="scientific">Nyssa sinensis</name>
    <dbReference type="NCBI Taxonomy" id="561372"/>
    <lineage>
        <taxon>Eukaryota</taxon>
        <taxon>Viridiplantae</taxon>
        <taxon>Streptophyta</taxon>
        <taxon>Embryophyta</taxon>
        <taxon>Tracheophyta</taxon>
        <taxon>Spermatophyta</taxon>
        <taxon>Magnoliopsida</taxon>
        <taxon>eudicotyledons</taxon>
        <taxon>Gunneridae</taxon>
        <taxon>Pentapetalae</taxon>
        <taxon>asterids</taxon>
        <taxon>Cornales</taxon>
        <taxon>Nyssaceae</taxon>
        <taxon>Nyssa</taxon>
    </lineage>
</organism>
<evidence type="ECO:0000256" key="6">
    <source>
        <dbReference type="ARBA" id="ARBA00022729"/>
    </source>
</evidence>
<dbReference type="Pfam" id="PF08263">
    <property type="entry name" value="LRRNT_2"/>
    <property type="match status" value="1"/>
</dbReference>
<dbReference type="SMART" id="SM00369">
    <property type="entry name" value="LRR_TYP"/>
    <property type="match status" value="10"/>
</dbReference>
<dbReference type="Pfam" id="PF23598">
    <property type="entry name" value="LRR_14"/>
    <property type="match status" value="1"/>
</dbReference>
<proteinExistence type="inferred from homology"/>
<keyword evidence="6 12" id="KW-0732">Signal</keyword>
<evidence type="ECO:0000256" key="10">
    <source>
        <dbReference type="ARBA" id="ARBA00023180"/>
    </source>
</evidence>
<evidence type="ECO:0000259" key="13">
    <source>
        <dbReference type="Pfam" id="PF08263"/>
    </source>
</evidence>
<keyword evidence="3" id="KW-1003">Cell membrane</keyword>
<dbReference type="InterPro" id="IPR013210">
    <property type="entry name" value="LRR_N_plant-typ"/>
</dbReference>
<evidence type="ECO:0000256" key="1">
    <source>
        <dbReference type="ARBA" id="ARBA00004251"/>
    </source>
</evidence>
<evidence type="ECO:0000256" key="8">
    <source>
        <dbReference type="ARBA" id="ARBA00022989"/>
    </source>
</evidence>
<keyword evidence="4" id="KW-0433">Leucine-rich repeat</keyword>
<dbReference type="Pfam" id="PF13855">
    <property type="entry name" value="LRR_8"/>
    <property type="match status" value="1"/>
</dbReference>
<dbReference type="GO" id="GO:0051707">
    <property type="term" value="P:response to other organism"/>
    <property type="evidence" value="ECO:0007669"/>
    <property type="project" value="UniProtKB-ARBA"/>
</dbReference>
<dbReference type="FunFam" id="3.80.10.10:FF:000213">
    <property type="entry name" value="Tyrosine-sulfated glycopeptide receptor 1"/>
    <property type="match status" value="1"/>
</dbReference>
<evidence type="ECO:0000313" key="16">
    <source>
        <dbReference type="Proteomes" id="UP000325577"/>
    </source>
</evidence>
<dbReference type="InterPro" id="IPR055414">
    <property type="entry name" value="LRR_R13L4/SHOC2-like"/>
</dbReference>
<dbReference type="EMBL" id="CM018040">
    <property type="protein sequence ID" value="KAA8535160.1"/>
    <property type="molecule type" value="Genomic_DNA"/>
</dbReference>
<keyword evidence="10" id="KW-0325">Glycoprotein</keyword>
<dbReference type="GO" id="GO:0006952">
    <property type="term" value="P:defense response"/>
    <property type="evidence" value="ECO:0007669"/>
    <property type="project" value="UniProtKB-ARBA"/>
</dbReference>
<feature type="domain" description="Disease resistance R13L4/SHOC-2-like LRR" evidence="14">
    <location>
        <begin position="225"/>
        <end position="340"/>
    </location>
</feature>
<dbReference type="AlphaFoldDB" id="A0A5J5AXV6"/>
<keyword evidence="8 11" id="KW-1133">Transmembrane helix</keyword>
<reference evidence="15 16" key="1">
    <citation type="submission" date="2019-09" db="EMBL/GenBank/DDBJ databases">
        <title>A chromosome-level genome assembly of the Chinese tupelo Nyssa sinensis.</title>
        <authorList>
            <person name="Yang X."/>
            <person name="Kang M."/>
            <person name="Yang Y."/>
            <person name="Xiong H."/>
            <person name="Wang M."/>
            <person name="Zhang Z."/>
            <person name="Wang Z."/>
            <person name="Wu H."/>
            <person name="Ma T."/>
            <person name="Liu J."/>
            <person name="Xi Z."/>
        </authorList>
    </citation>
    <scope>NUCLEOTIDE SEQUENCE [LARGE SCALE GENOMIC DNA]</scope>
    <source>
        <strain evidence="15">J267</strain>
        <tissue evidence="15">Leaf</tissue>
    </source>
</reference>
<feature type="domain" description="Leucine-rich repeat-containing N-terminal plant-type" evidence="13">
    <location>
        <begin position="34"/>
        <end position="74"/>
    </location>
</feature>
<dbReference type="InterPro" id="IPR032675">
    <property type="entry name" value="LRR_dom_sf"/>
</dbReference>
<dbReference type="Gene3D" id="3.80.10.10">
    <property type="entry name" value="Ribonuclease Inhibitor"/>
    <property type="match status" value="4"/>
</dbReference>
<dbReference type="PANTHER" id="PTHR48062:SF21">
    <property type="entry name" value="RECEPTOR-LIKE PROTEIN 12"/>
    <property type="match status" value="1"/>
</dbReference>
<evidence type="ECO:0000256" key="5">
    <source>
        <dbReference type="ARBA" id="ARBA00022692"/>
    </source>
</evidence>
<gene>
    <name evidence="15" type="ORF">F0562_030163</name>
</gene>
<dbReference type="SMART" id="SM00365">
    <property type="entry name" value="LRR_SD22"/>
    <property type="match status" value="7"/>
</dbReference>
<dbReference type="PROSITE" id="PS51450">
    <property type="entry name" value="LRR"/>
    <property type="match status" value="3"/>
</dbReference>
<dbReference type="SUPFAM" id="SSF52058">
    <property type="entry name" value="L domain-like"/>
    <property type="match status" value="2"/>
</dbReference>
<keyword evidence="5 11" id="KW-0812">Transmembrane</keyword>
<dbReference type="PRINTS" id="PR00019">
    <property type="entry name" value="LEURICHRPT"/>
</dbReference>
<evidence type="ECO:0000256" key="11">
    <source>
        <dbReference type="SAM" id="Phobius"/>
    </source>
</evidence>
<dbReference type="InterPro" id="IPR051502">
    <property type="entry name" value="RLP_Defense_Trigger"/>
</dbReference>
<comment type="similarity">
    <text evidence="2">Belongs to the RLP family.</text>
</comment>
<dbReference type="Proteomes" id="UP000325577">
    <property type="component" value="Linkage Group LG17"/>
</dbReference>
<feature type="signal peptide" evidence="12">
    <location>
        <begin position="1"/>
        <end position="20"/>
    </location>
</feature>
<keyword evidence="16" id="KW-1185">Reference proteome</keyword>
<protein>
    <submittedName>
        <fullName evidence="15">Uncharacterized protein</fullName>
    </submittedName>
</protein>
<feature type="transmembrane region" description="Helical" evidence="11">
    <location>
        <begin position="731"/>
        <end position="754"/>
    </location>
</feature>
<accession>A0A5J5AXV6</accession>
<dbReference type="InterPro" id="IPR001611">
    <property type="entry name" value="Leu-rich_rpt"/>
</dbReference>
<evidence type="ECO:0000259" key="14">
    <source>
        <dbReference type="Pfam" id="PF23598"/>
    </source>
</evidence>
<feature type="chain" id="PRO_5023845673" evidence="12">
    <location>
        <begin position="21"/>
        <end position="774"/>
    </location>
</feature>
<dbReference type="Pfam" id="PF00560">
    <property type="entry name" value="LRR_1"/>
    <property type="match status" value="6"/>
</dbReference>
<evidence type="ECO:0000256" key="12">
    <source>
        <dbReference type="SAM" id="SignalP"/>
    </source>
</evidence>
<keyword evidence="9 11" id="KW-0472">Membrane</keyword>
<name>A0A5J5AXV6_9ASTE</name>
<dbReference type="PANTHER" id="PTHR48062">
    <property type="entry name" value="RECEPTOR-LIKE PROTEIN 14"/>
    <property type="match status" value="1"/>
</dbReference>
<comment type="subcellular location">
    <subcellularLocation>
        <location evidence="1">Cell membrane</location>
        <topology evidence="1">Single-pass type I membrane protein</topology>
    </subcellularLocation>
</comment>
<evidence type="ECO:0000256" key="7">
    <source>
        <dbReference type="ARBA" id="ARBA00022737"/>
    </source>
</evidence>
<evidence type="ECO:0000256" key="2">
    <source>
        <dbReference type="ARBA" id="ARBA00009592"/>
    </source>
</evidence>